<evidence type="ECO:0000313" key="3">
    <source>
        <dbReference type="Proteomes" id="UP000293638"/>
    </source>
</evidence>
<dbReference type="AlphaFoldDB" id="A0A4Q7N735"/>
<feature type="transmembrane region" description="Helical" evidence="1">
    <location>
        <begin position="57"/>
        <end position="78"/>
    </location>
</feature>
<keyword evidence="1" id="KW-0812">Transmembrane</keyword>
<reference evidence="2 3" key="1">
    <citation type="submission" date="2019-02" db="EMBL/GenBank/DDBJ databases">
        <title>Genomic Encyclopedia of Type Strains, Phase IV (KMG-IV): sequencing the most valuable type-strain genomes for metagenomic binning, comparative biology and taxonomic classification.</title>
        <authorList>
            <person name="Goeker M."/>
        </authorList>
    </citation>
    <scope>NUCLEOTIDE SEQUENCE [LARGE SCALE GENOMIC DNA]</scope>
    <source>
        <strain evidence="2 3">DSM 45622</strain>
    </source>
</reference>
<gene>
    <name evidence="2" type="ORF">EV189_4044</name>
</gene>
<comment type="caution">
    <text evidence="2">The sequence shown here is derived from an EMBL/GenBank/DDBJ whole genome shotgun (WGS) entry which is preliminary data.</text>
</comment>
<keyword evidence="1" id="KW-1133">Transmembrane helix</keyword>
<sequence>MLARLGLRGRTSAHAALRSLFDAYARGVPITIGVLLCVAGVMVVTRHLRRPIPGVRTTTAIGSVVFLAGCCVIVTDIATGRLF</sequence>
<accession>A0A4Q7N735</accession>
<evidence type="ECO:0000256" key="1">
    <source>
        <dbReference type="SAM" id="Phobius"/>
    </source>
</evidence>
<proteinExistence type="predicted"/>
<keyword evidence="1" id="KW-0472">Membrane</keyword>
<organism evidence="2 3">
    <name type="scientific">Motilibacter rhizosphaerae</name>
    <dbReference type="NCBI Taxonomy" id="598652"/>
    <lineage>
        <taxon>Bacteria</taxon>
        <taxon>Bacillati</taxon>
        <taxon>Actinomycetota</taxon>
        <taxon>Actinomycetes</taxon>
        <taxon>Motilibacterales</taxon>
        <taxon>Motilibacteraceae</taxon>
        <taxon>Motilibacter</taxon>
    </lineage>
</organism>
<feature type="transmembrane region" description="Helical" evidence="1">
    <location>
        <begin position="27"/>
        <end position="45"/>
    </location>
</feature>
<evidence type="ECO:0000313" key="2">
    <source>
        <dbReference type="EMBL" id="RZS77513.1"/>
    </source>
</evidence>
<keyword evidence="3" id="KW-1185">Reference proteome</keyword>
<protein>
    <submittedName>
        <fullName evidence="2">Uncharacterized protein</fullName>
    </submittedName>
</protein>
<dbReference type="Proteomes" id="UP000293638">
    <property type="component" value="Unassembled WGS sequence"/>
</dbReference>
<name>A0A4Q7N735_9ACTN</name>
<dbReference type="EMBL" id="SGXD01000013">
    <property type="protein sequence ID" value="RZS77513.1"/>
    <property type="molecule type" value="Genomic_DNA"/>
</dbReference>